<keyword evidence="7 9" id="KW-0411">Iron-sulfur</keyword>
<accession>A0A6P8XVC7</accession>
<dbReference type="GeneID" id="117575270"/>
<keyword evidence="10" id="KW-1185">Reference proteome</keyword>
<dbReference type="InterPro" id="IPR016435">
    <property type="entry name" value="DPH1/DPH2"/>
</dbReference>
<evidence type="ECO:0000256" key="5">
    <source>
        <dbReference type="ARBA" id="ARBA00022723"/>
    </source>
</evidence>
<organism evidence="10 11">
    <name type="scientific">Drosophila albomicans</name>
    <name type="common">Fruit fly</name>
    <dbReference type="NCBI Taxonomy" id="7291"/>
    <lineage>
        <taxon>Eukaryota</taxon>
        <taxon>Metazoa</taxon>
        <taxon>Ecdysozoa</taxon>
        <taxon>Arthropoda</taxon>
        <taxon>Hexapoda</taxon>
        <taxon>Insecta</taxon>
        <taxon>Pterygota</taxon>
        <taxon>Neoptera</taxon>
        <taxon>Endopterygota</taxon>
        <taxon>Diptera</taxon>
        <taxon>Brachycera</taxon>
        <taxon>Muscomorpha</taxon>
        <taxon>Ephydroidea</taxon>
        <taxon>Drosophilidae</taxon>
        <taxon>Drosophila</taxon>
    </lineage>
</organism>
<keyword evidence="5 9" id="KW-0479">Metal-binding</keyword>
<evidence type="ECO:0000256" key="6">
    <source>
        <dbReference type="ARBA" id="ARBA00023004"/>
    </source>
</evidence>
<proteinExistence type="inferred from homology"/>
<comment type="function">
    <text evidence="8 9">Required for the first step of diphthamide biosynthesis, a post-translational modification of histidine which occurs in elongation factor 2. DPH1 and DPH2 transfer a 3-amino-3-carboxypropyl (ACP) group from S-adenosyl-L-methionine (SAM) to a histidine residue, the reaction is assisted by a reduction system comprising DPH3 and a NADH-dependent reductase. Facilitates the reduction of the catalytic iron-sulfur cluster found in the DPH1 subunit.</text>
</comment>
<dbReference type="InterPro" id="IPR010014">
    <property type="entry name" value="DHP2"/>
</dbReference>
<dbReference type="Gene3D" id="3.40.50.11860">
    <property type="entry name" value="Diphthamide synthesis DPH1/DPH2 domain 3"/>
    <property type="match status" value="1"/>
</dbReference>
<dbReference type="GO" id="GO:0046872">
    <property type="term" value="F:metal ion binding"/>
    <property type="evidence" value="ECO:0007669"/>
    <property type="project" value="UniProtKB-KW"/>
</dbReference>
<dbReference type="PANTHER" id="PTHR10762:SF2">
    <property type="entry name" value="2-(3-AMINO-3-CARBOXYPROPYL)HISTIDINE SYNTHASE SUBUNIT 2"/>
    <property type="match status" value="1"/>
</dbReference>
<gene>
    <name evidence="11" type="primary">LOC117575270</name>
</gene>
<dbReference type="GO" id="GO:0090560">
    <property type="term" value="F:2-(3-amino-3-carboxypropyl)histidine synthase activity"/>
    <property type="evidence" value="ECO:0007669"/>
    <property type="project" value="InterPro"/>
</dbReference>
<dbReference type="PANTHER" id="PTHR10762">
    <property type="entry name" value="DIPHTHAMIDE BIOSYNTHESIS PROTEIN"/>
    <property type="match status" value="1"/>
</dbReference>
<comment type="similarity">
    <text evidence="3 9">Belongs to the DPH1/DPH2 family. DPH2 subfamily.</text>
</comment>
<dbReference type="GO" id="GO:0017183">
    <property type="term" value="P:protein histidyl modification to diphthamide"/>
    <property type="evidence" value="ECO:0007669"/>
    <property type="project" value="UniProtKB-UniPathway"/>
</dbReference>
<comment type="pathway">
    <text evidence="2 9">Protein modification; peptidyl-diphthamide biosynthesis.</text>
</comment>
<evidence type="ECO:0000256" key="3">
    <source>
        <dbReference type="ARBA" id="ARBA00006179"/>
    </source>
</evidence>
<evidence type="ECO:0000256" key="1">
    <source>
        <dbReference type="ARBA" id="ARBA00001966"/>
    </source>
</evidence>
<comment type="cofactor">
    <cofactor evidence="1">
        <name>[4Fe-4S] cluster</name>
        <dbReference type="ChEBI" id="CHEBI:49883"/>
    </cofactor>
</comment>
<dbReference type="AlphaFoldDB" id="A0A6P8XVC7"/>
<dbReference type="CTD" id="1802"/>
<dbReference type="RefSeq" id="XP_034115295.2">
    <property type="nucleotide sequence ID" value="XM_034259404.2"/>
</dbReference>
<evidence type="ECO:0000256" key="4">
    <source>
        <dbReference type="ARBA" id="ARBA00021914"/>
    </source>
</evidence>
<dbReference type="FunFam" id="3.40.50.11860:FF:000001">
    <property type="entry name" value="2-(3-amino-3-carboxypropyl)histidine synthase subunit 2"/>
    <property type="match status" value="1"/>
</dbReference>
<dbReference type="NCBIfam" id="TIGR00272">
    <property type="entry name" value="DPH2"/>
    <property type="match status" value="1"/>
</dbReference>
<evidence type="ECO:0000256" key="9">
    <source>
        <dbReference type="RuleBase" id="RU364133"/>
    </source>
</evidence>
<reference evidence="11" key="1">
    <citation type="submission" date="2025-08" db="UniProtKB">
        <authorList>
            <consortium name="RefSeq"/>
        </authorList>
    </citation>
    <scope>IDENTIFICATION</scope>
    <source>
        <strain evidence="11">15112-1751.03</strain>
        <tissue evidence="11">Whole Adult</tissue>
    </source>
</reference>
<dbReference type="Pfam" id="PF01866">
    <property type="entry name" value="Diphthamide_syn"/>
    <property type="match status" value="1"/>
</dbReference>
<dbReference type="OrthoDB" id="449241at2759"/>
<dbReference type="UniPathway" id="UPA00559"/>
<protein>
    <recommendedName>
        <fullName evidence="4 9">2-(3-amino-3-carboxypropyl)histidine synthase subunit 2</fullName>
    </recommendedName>
</protein>
<evidence type="ECO:0000256" key="2">
    <source>
        <dbReference type="ARBA" id="ARBA00005156"/>
    </source>
</evidence>
<dbReference type="SFLD" id="SFLDG01121">
    <property type="entry name" value="Diphthamide_biosynthesis"/>
    <property type="match status" value="1"/>
</dbReference>
<evidence type="ECO:0000256" key="7">
    <source>
        <dbReference type="ARBA" id="ARBA00023014"/>
    </source>
</evidence>
<dbReference type="Proteomes" id="UP000515160">
    <property type="component" value="Chromosome 2R"/>
</dbReference>
<sequence>MIYCSAYRPFTQFVYFTISALFFFGIMSNSTASAFSSLDTAALERQTELLNEPAVTFEQIWNETHEKVSIGWIRQNGYKRICLQFPDDYLPHSNAISNCLKTALAAEECKVFILADTTYGSCCVDEIAAAHVESDSMIHFGNACRSKASRLPVLYLYPVFSLELPKMLQQLTTLQAECAEREVCIYFDIGYQHLYDPASSEGEDTLHSQLRELLQPKKLIIEVYPPPAEDCVESKQQAESASDAERICLFVGADNQRFANLSLTTTAYQWHILDGATATISLKNPLTAQYIRRRYYYIEKCKDAQTLGLIVATLSAVGYLDVVTRLQTMAKSRGIKTQLISVGRINPAKLANFLEIDCFVLIGCPFNNMYNSKEYYKPIVSVFEAEMALNPAWHMKYPASYVTDFKELLPKGRSFLPFDATAVQDQQDVSLVSGRVRGTQENNDTVETATNTTLATQAKMALMTSDTGLSFEDRTWQGLDPALGQTEPAKIQKGLSGIPIKYSHD</sequence>
<dbReference type="NCBIfam" id="TIGR00322">
    <property type="entry name" value="diphth2_R"/>
    <property type="match status" value="1"/>
</dbReference>
<dbReference type="FunFam" id="3.40.50.11840:FF:000002">
    <property type="entry name" value="2-(3-amino-3-carboxypropyl)histidine synthase subunit 2"/>
    <property type="match status" value="1"/>
</dbReference>
<dbReference type="InterPro" id="IPR042265">
    <property type="entry name" value="DPH1/DPH2_3"/>
</dbReference>
<keyword evidence="6 9" id="KW-0408">Iron</keyword>
<evidence type="ECO:0000256" key="8">
    <source>
        <dbReference type="ARBA" id="ARBA00045159"/>
    </source>
</evidence>
<evidence type="ECO:0000313" key="11">
    <source>
        <dbReference type="RefSeq" id="XP_034115295.2"/>
    </source>
</evidence>
<dbReference type="Gene3D" id="3.40.50.11840">
    <property type="entry name" value="Diphthamide synthesis DPH1/DPH2 domain 1"/>
    <property type="match status" value="1"/>
</dbReference>
<dbReference type="GO" id="GO:0051536">
    <property type="term" value="F:iron-sulfur cluster binding"/>
    <property type="evidence" value="ECO:0007669"/>
    <property type="project" value="UniProtKB-KW"/>
</dbReference>
<name>A0A6P8XVC7_DROAB</name>
<evidence type="ECO:0000313" key="10">
    <source>
        <dbReference type="Proteomes" id="UP000515160"/>
    </source>
</evidence>
<dbReference type="InterPro" id="IPR042263">
    <property type="entry name" value="DPH1/DPH2_1"/>
</dbReference>
<dbReference type="SFLD" id="SFLDS00032">
    <property type="entry name" value="Radical_SAM_3-amino-3-carboxyp"/>
    <property type="match status" value="1"/>
</dbReference>